<feature type="compositionally biased region" description="Polar residues" evidence="2">
    <location>
        <begin position="100"/>
        <end position="119"/>
    </location>
</feature>
<feature type="compositionally biased region" description="Basic and acidic residues" evidence="2">
    <location>
        <begin position="687"/>
        <end position="697"/>
    </location>
</feature>
<dbReference type="Proteomes" id="UP000007801">
    <property type="component" value="Unassembled WGS sequence"/>
</dbReference>
<feature type="region of interest" description="Disordered" evidence="2">
    <location>
        <begin position="748"/>
        <end position="852"/>
    </location>
</feature>
<feature type="compositionally biased region" description="Gly residues" evidence="2">
    <location>
        <begin position="1576"/>
        <end position="1585"/>
    </location>
</feature>
<feature type="compositionally biased region" description="Low complexity" evidence="2">
    <location>
        <begin position="481"/>
        <end position="494"/>
    </location>
</feature>
<dbReference type="PANTHER" id="PTHR12902:SF23">
    <property type="entry name" value="WISKOTT-ALDRICH SYNDROME PROTEIN FAMILY MEMBER"/>
    <property type="match status" value="1"/>
</dbReference>
<feature type="region of interest" description="Disordered" evidence="2">
    <location>
        <begin position="1223"/>
        <end position="1247"/>
    </location>
</feature>
<feature type="compositionally biased region" description="Low complexity" evidence="2">
    <location>
        <begin position="559"/>
        <end position="576"/>
    </location>
</feature>
<feature type="region of interest" description="Disordered" evidence="2">
    <location>
        <begin position="402"/>
        <end position="437"/>
    </location>
</feature>
<feature type="region of interest" description="Disordered" evidence="2">
    <location>
        <begin position="638"/>
        <end position="717"/>
    </location>
</feature>
<feature type="compositionally biased region" description="Basic and acidic residues" evidence="2">
    <location>
        <begin position="1068"/>
        <end position="1078"/>
    </location>
</feature>
<dbReference type="PANTHER" id="PTHR12902">
    <property type="entry name" value="WASP-1"/>
    <property type="match status" value="1"/>
</dbReference>
<feature type="region of interest" description="Disordered" evidence="2">
    <location>
        <begin position="1740"/>
        <end position="1770"/>
    </location>
</feature>
<feature type="region of interest" description="Disordered" evidence="2">
    <location>
        <begin position="1503"/>
        <end position="1524"/>
    </location>
</feature>
<dbReference type="GO" id="GO:0043195">
    <property type="term" value="C:terminal bouton"/>
    <property type="evidence" value="ECO:0007669"/>
    <property type="project" value="EnsemblMetazoa"/>
</dbReference>
<feature type="region of interest" description="Disordered" evidence="2">
    <location>
        <begin position="940"/>
        <end position="1032"/>
    </location>
</feature>
<feature type="compositionally biased region" description="Basic residues" evidence="2">
    <location>
        <begin position="515"/>
        <end position="528"/>
    </location>
</feature>
<feature type="region of interest" description="Disordered" evidence="2">
    <location>
        <begin position="1057"/>
        <end position="1109"/>
    </location>
</feature>
<feature type="region of interest" description="Disordered" evidence="2">
    <location>
        <begin position="1441"/>
        <end position="1467"/>
    </location>
</feature>
<dbReference type="GO" id="GO:0008104">
    <property type="term" value="P:intracellular protein localization"/>
    <property type="evidence" value="ECO:0007669"/>
    <property type="project" value="EnsemblMetazoa"/>
</dbReference>
<accession>A0A0N8NYY2</accession>
<dbReference type="OrthoDB" id="8965057at2759"/>
<dbReference type="InterPro" id="IPR028288">
    <property type="entry name" value="SCAR/WAVE_fam"/>
</dbReference>
<feature type="region of interest" description="Disordered" evidence="2">
    <location>
        <begin position="1260"/>
        <end position="1284"/>
    </location>
</feature>
<organism evidence="3 4">
    <name type="scientific">Drosophila ananassae</name>
    <name type="common">Fruit fly</name>
    <dbReference type="NCBI Taxonomy" id="7217"/>
    <lineage>
        <taxon>Eukaryota</taxon>
        <taxon>Metazoa</taxon>
        <taxon>Ecdysozoa</taxon>
        <taxon>Arthropoda</taxon>
        <taxon>Hexapoda</taxon>
        <taxon>Insecta</taxon>
        <taxon>Pterygota</taxon>
        <taxon>Neoptera</taxon>
        <taxon>Endopterygota</taxon>
        <taxon>Diptera</taxon>
        <taxon>Brachycera</taxon>
        <taxon>Muscomorpha</taxon>
        <taxon>Ephydroidea</taxon>
        <taxon>Drosophilidae</taxon>
        <taxon>Drosophila</taxon>
        <taxon>Sophophora</taxon>
    </lineage>
</organism>
<evidence type="ECO:0000256" key="1">
    <source>
        <dbReference type="ARBA" id="ARBA00006993"/>
    </source>
</evidence>
<evidence type="ECO:0000256" key="2">
    <source>
        <dbReference type="SAM" id="MobiDB-lite"/>
    </source>
</evidence>
<dbReference type="GO" id="GO:0042734">
    <property type="term" value="C:presynaptic membrane"/>
    <property type="evidence" value="ECO:0007669"/>
    <property type="project" value="EnsemblMetazoa"/>
</dbReference>
<dbReference type="GeneID" id="6505871"/>
<dbReference type="GO" id="GO:0045179">
    <property type="term" value="C:apical cortex"/>
    <property type="evidence" value="ECO:0007669"/>
    <property type="project" value="EnsemblMetazoa"/>
</dbReference>
<feature type="compositionally biased region" description="Low complexity" evidence="2">
    <location>
        <begin position="1443"/>
        <end position="1463"/>
    </location>
</feature>
<feature type="region of interest" description="Disordered" evidence="2">
    <location>
        <begin position="481"/>
        <end position="592"/>
    </location>
</feature>
<feature type="compositionally biased region" description="Basic and acidic residues" evidence="2">
    <location>
        <begin position="654"/>
        <end position="679"/>
    </location>
</feature>
<feature type="compositionally biased region" description="Polar residues" evidence="2">
    <location>
        <begin position="545"/>
        <end position="556"/>
    </location>
</feature>
<feature type="region of interest" description="Disordered" evidence="2">
    <location>
        <begin position="100"/>
        <end position="121"/>
    </location>
</feature>
<dbReference type="Gene3D" id="1.20.5.340">
    <property type="match status" value="1"/>
</dbReference>
<protein>
    <submittedName>
        <fullName evidence="3">Uncharacterized protein, isoform D</fullName>
    </submittedName>
</protein>
<feature type="compositionally biased region" description="Low complexity" evidence="2">
    <location>
        <begin position="757"/>
        <end position="768"/>
    </location>
</feature>
<proteinExistence type="inferred from homology"/>
<feature type="region of interest" description="Disordered" evidence="2">
    <location>
        <begin position="1653"/>
        <end position="1672"/>
    </location>
</feature>
<feature type="region of interest" description="Disordered" evidence="2">
    <location>
        <begin position="1131"/>
        <end position="1154"/>
    </location>
</feature>
<reference evidence="3 4" key="1">
    <citation type="journal article" date="2007" name="Nature">
        <title>Evolution of genes and genomes on the Drosophila phylogeny.</title>
        <authorList>
            <consortium name="Drosophila 12 Genomes Consortium"/>
            <person name="Clark A.G."/>
            <person name="Eisen M.B."/>
            <person name="Smith D.R."/>
            <person name="Bergman C.M."/>
            <person name="Oliver B."/>
            <person name="Markow T.A."/>
            <person name="Kaufman T.C."/>
            <person name="Kellis M."/>
            <person name="Gelbart W."/>
            <person name="Iyer V.N."/>
            <person name="Pollard D.A."/>
            <person name="Sackton T.B."/>
            <person name="Larracuente A.M."/>
            <person name="Singh N.D."/>
            <person name="Abad J.P."/>
            <person name="Abt D.N."/>
            <person name="Adryan B."/>
            <person name="Aguade M."/>
            <person name="Akashi H."/>
            <person name="Anderson W.W."/>
            <person name="Aquadro C.F."/>
            <person name="Ardell D.H."/>
            <person name="Arguello R."/>
            <person name="Artieri C.G."/>
            <person name="Barbash D.A."/>
            <person name="Barker D."/>
            <person name="Barsanti P."/>
            <person name="Batterham P."/>
            <person name="Batzoglou S."/>
            <person name="Begun D."/>
            <person name="Bhutkar A."/>
            <person name="Blanco E."/>
            <person name="Bosak S.A."/>
            <person name="Bradley R.K."/>
            <person name="Brand A.D."/>
            <person name="Brent M.R."/>
            <person name="Brooks A.N."/>
            <person name="Brown R.H."/>
            <person name="Butlin R.K."/>
            <person name="Caggese C."/>
            <person name="Calvi B.R."/>
            <person name="Bernardo de Carvalho A."/>
            <person name="Caspi A."/>
            <person name="Castrezana S."/>
            <person name="Celniker S.E."/>
            <person name="Chang J.L."/>
            <person name="Chapple C."/>
            <person name="Chatterji S."/>
            <person name="Chinwalla A."/>
            <person name="Civetta A."/>
            <person name="Clifton S.W."/>
            <person name="Comeron J.M."/>
            <person name="Costello J.C."/>
            <person name="Coyne J.A."/>
            <person name="Daub J."/>
            <person name="David R.G."/>
            <person name="Delcher A.L."/>
            <person name="Delehaunty K."/>
            <person name="Do C.B."/>
            <person name="Ebling H."/>
            <person name="Edwards K."/>
            <person name="Eickbush T."/>
            <person name="Evans J.D."/>
            <person name="Filipski A."/>
            <person name="Findeiss S."/>
            <person name="Freyhult E."/>
            <person name="Fulton L."/>
            <person name="Fulton R."/>
            <person name="Garcia A.C."/>
            <person name="Gardiner A."/>
            <person name="Garfield D.A."/>
            <person name="Garvin B.E."/>
            <person name="Gibson G."/>
            <person name="Gilbert D."/>
            <person name="Gnerre S."/>
            <person name="Godfrey J."/>
            <person name="Good R."/>
            <person name="Gotea V."/>
            <person name="Gravely B."/>
            <person name="Greenberg A.J."/>
            <person name="Griffiths-Jones S."/>
            <person name="Gross S."/>
            <person name="Guigo R."/>
            <person name="Gustafson E.A."/>
            <person name="Haerty W."/>
            <person name="Hahn M.W."/>
            <person name="Halligan D.L."/>
            <person name="Halpern A.L."/>
            <person name="Halter G.M."/>
            <person name="Han M.V."/>
            <person name="Heger A."/>
            <person name="Hillier L."/>
            <person name="Hinrichs A.S."/>
            <person name="Holmes I."/>
            <person name="Hoskins R.A."/>
            <person name="Hubisz M.J."/>
            <person name="Hultmark D."/>
            <person name="Huntley M.A."/>
            <person name="Jaffe D.B."/>
            <person name="Jagadeeshan S."/>
            <person name="Jeck W.R."/>
            <person name="Johnson J."/>
            <person name="Jones C.D."/>
            <person name="Jordan W.C."/>
            <person name="Karpen G.H."/>
            <person name="Kataoka E."/>
            <person name="Keightley P.D."/>
            <person name="Kheradpour P."/>
            <person name="Kirkness E.F."/>
            <person name="Koerich L.B."/>
            <person name="Kristiansen K."/>
            <person name="Kudrna D."/>
            <person name="Kulathinal R.J."/>
            <person name="Kumar S."/>
            <person name="Kwok R."/>
            <person name="Lander E."/>
            <person name="Langley C.H."/>
            <person name="Lapoint R."/>
            <person name="Lazzaro B.P."/>
            <person name="Lee S.J."/>
            <person name="Levesque L."/>
            <person name="Li R."/>
            <person name="Lin C.F."/>
            <person name="Lin M.F."/>
            <person name="Lindblad-Toh K."/>
            <person name="Llopart A."/>
            <person name="Long M."/>
            <person name="Low L."/>
            <person name="Lozovsky E."/>
            <person name="Lu J."/>
            <person name="Luo M."/>
            <person name="Machado C.A."/>
            <person name="Makalowski W."/>
            <person name="Marzo M."/>
            <person name="Matsuda M."/>
            <person name="Matzkin L."/>
            <person name="McAllister B."/>
            <person name="McBride C.S."/>
            <person name="McKernan B."/>
            <person name="McKernan K."/>
            <person name="Mendez-Lago M."/>
            <person name="Minx P."/>
            <person name="Mollenhauer M.U."/>
            <person name="Montooth K."/>
            <person name="Mount S.M."/>
            <person name="Mu X."/>
            <person name="Myers E."/>
            <person name="Negre B."/>
            <person name="Newfeld S."/>
            <person name="Nielsen R."/>
            <person name="Noor M.A."/>
            <person name="O'Grady P."/>
            <person name="Pachter L."/>
            <person name="Papaceit M."/>
            <person name="Parisi M.J."/>
            <person name="Parisi M."/>
            <person name="Parts L."/>
            <person name="Pedersen J.S."/>
            <person name="Pesole G."/>
            <person name="Phillippy A.M."/>
            <person name="Ponting C.P."/>
            <person name="Pop M."/>
            <person name="Porcelli D."/>
            <person name="Powell J.R."/>
            <person name="Prohaska S."/>
            <person name="Pruitt K."/>
            <person name="Puig M."/>
            <person name="Quesneville H."/>
            <person name="Ram K.R."/>
            <person name="Rand D."/>
            <person name="Rasmussen M.D."/>
            <person name="Reed L.K."/>
            <person name="Reenan R."/>
            <person name="Reily A."/>
            <person name="Remington K.A."/>
            <person name="Rieger T.T."/>
            <person name="Ritchie M.G."/>
            <person name="Robin C."/>
            <person name="Rogers Y.H."/>
            <person name="Rohde C."/>
            <person name="Rozas J."/>
            <person name="Rubenfield M.J."/>
            <person name="Ruiz A."/>
            <person name="Russo S."/>
            <person name="Salzberg S.L."/>
            <person name="Sanchez-Gracia A."/>
            <person name="Saranga D.J."/>
            <person name="Sato H."/>
            <person name="Schaeffer S.W."/>
            <person name="Schatz M.C."/>
            <person name="Schlenke T."/>
            <person name="Schwartz R."/>
            <person name="Segarra C."/>
            <person name="Singh R.S."/>
            <person name="Sirot L."/>
            <person name="Sirota M."/>
            <person name="Sisneros N.B."/>
            <person name="Smith C.D."/>
            <person name="Smith T.F."/>
            <person name="Spieth J."/>
            <person name="Stage D.E."/>
            <person name="Stark A."/>
            <person name="Stephan W."/>
            <person name="Strausberg R.L."/>
            <person name="Strempel S."/>
            <person name="Sturgill D."/>
            <person name="Sutton G."/>
            <person name="Sutton G.G."/>
            <person name="Tao W."/>
            <person name="Teichmann S."/>
            <person name="Tobari Y.N."/>
            <person name="Tomimura Y."/>
            <person name="Tsolas J.M."/>
            <person name="Valente V.L."/>
            <person name="Venter E."/>
            <person name="Venter J.C."/>
            <person name="Vicario S."/>
            <person name="Vieira F.G."/>
            <person name="Vilella A.J."/>
            <person name="Villasante A."/>
            <person name="Walenz B."/>
            <person name="Wang J."/>
            <person name="Wasserman M."/>
            <person name="Watts T."/>
            <person name="Wilson D."/>
            <person name="Wilson R.K."/>
            <person name="Wing R.A."/>
            <person name="Wolfner M.F."/>
            <person name="Wong A."/>
            <person name="Wong G.K."/>
            <person name="Wu C.I."/>
            <person name="Wu G."/>
            <person name="Yamamoto D."/>
            <person name="Yang H.P."/>
            <person name="Yang S.P."/>
            <person name="Yorke J.A."/>
            <person name="Yoshida K."/>
            <person name="Zdobnov E."/>
            <person name="Zhang P."/>
            <person name="Zhang Y."/>
            <person name="Zimin A.V."/>
            <person name="Baldwin J."/>
            <person name="Abdouelleil A."/>
            <person name="Abdulkadir J."/>
            <person name="Abebe A."/>
            <person name="Abera B."/>
            <person name="Abreu J."/>
            <person name="Acer S.C."/>
            <person name="Aftuck L."/>
            <person name="Alexander A."/>
            <person name="An P."/>
            <person name="Anderson E."/>
            <person name="Anderson S."/>
            <person name="Arachi H."/>
            <person name="Azer M."/>
            <person name="Bachantsang P."/>
            <person name="Barry A."/>
            <person name="Bayul T."/>
            <person name="Berlin A."/>
            <person name="Bessette D."/>
            <person name="Bloom T."/>
            <person name="Blye J."/>
            <person name="Boguslavskiy L."/>
            <person name="Bonnet C."/>
            <person name="Boukhgalter B."/>
            <person name="Bourzgui I."/>
            <person name="Brown A."/>
            <person name="Cahill P."/>
            <person name="Channer S."/>
            <person name="Cheshatsang Y."/>
            <person name="Chuda L."/>
            <person name="Citroen M."/>
            <person name="Collymore A."/>
            <person name="Cooke P."/>
            <person name="Costello M."/>
            <person name="D'Aco K."/>
            <person name="Daza R."/>
            <person name="De Haan G."/>
            <person name="DeGray S."/>
            <person name="DeMaso C."/>
            <person name="Dhargay N."/>
            <person name="Dooley K."/>
            <person name="Dooley E."/>
            <person name="Doricent M."/>
            <person name="Dorje P."/>
            <person name="Dorjee K."/>
            <person name="Dupes A."/>
            <person name="Elong R."/>
            <person name="Falk J."/>
            <person name="Farina A."/>
            <person name="Faro S."/>
            <person name="Ferguson D."/>
            <person name="Fisher S."/>
            <person name="Foley C.D."/>
            <person name="Franke A."/>
            <person name="Friedrich D."/>
            <person name="Gadbois L."/>
            <person name="Gearin G."/>
            <person name="Gearin C.R."/>
            <person name="Giannoukos G."/>
            <person name="Goode T."/>
            <person name="Graham J."/>
            <person name="Grandbois E."/>
            <person name="Grewal S."/>
            <person name="Gyaltsen K."/>
            <person name="Hafez N."/>
            <person name="Hagos B."/>
            <person name="Hall J."/>
            <person name="Henson C."/>
            <person name="Hollinger A."/>
            <person name="Honan T."/>
            <person name="Huard M.D."/>
            <person name="Hughes L."/>
            <person name="Hurhula B."/>
            <person name="Husby M.E."/>
            <person name="Kamat A."/>
            <person name="Kanga B."/>
            <person name="Kashin S."/>
            <person name="Khazanovich D."/>
            <person name="Kisner P."/>
            <person name="Lance K."/>
            <person name="Lara M."/>
            <person name="Lee W."/>
            <person name="Lennon N."/>
            <person name="Letendre F."/>
            <person name="LeVine R."/>
            <person name="Lipovsky A."/>
            <person name="Liu X."/>
            <person name="Liu J."/>
            <person name="Liu S."/>
            <person name="Lokyitsang T."/>
            <person name="Lokyitsang Y."/>
            <person name="Lubonja R."/>
            <person name="Lui A."/>
            <person name="MacDonald P."/>
            <person name="Magnisalis V."/>
            <person name="Maru K."/>
            <person name="Matthews C."/>
            <person name="McCusker W."/>
            <person name="McDonough S."/>
            <person name="Mehta T."/>
            <person name="Meldrim J."/>
            <person name="Meneus L."/>
            <person name="Mihai O."/>
            <person name="Mihalev A."/>
            <person name="Mihova T."/>
            <person name="Mittelman R."/>
            <person name="Mlenga V."/>
            <person name="Montmayeur A."/>
            <person name="Mulrain L."/>
            <person name="Navidi A."/>
            <person name="Naylor J."/>
            <person name="Negash T."/>
            <person name="Nguyen T."/>
            <person name="Nguyen N."/>
            <person name="Nicol R."/>
            <person name="Norbu C."/>
            <person name="Norbu N."/>
            <person name="Novod N."/>
            <person name="O'Neill B."/>
            <person name="Osman S."/>
            <person name="Markiewicz E."/>
            <person name="Oyono O.L."/>
            <person name="Patti C."/>
            <person name="Phunkhang P."/>
            <person name="Pierre F."/>
            <person name="Priest M."/>
            <person name="Raghuraman S."/>
            <person name="Rege F."/>
            <person name="Reyes R."/>
            <person name="Rise C."/>
            <person name="Rogov P."/>
            <person name="Ross K."/>
            <person name="Ryan E."/>
            <person name="Settipalli S."/>
            <person name="Shea T."/>
            <person name="Sherpa N."/>
            <person name="Shi L."/>
            <person name="Shih D."/>
            <person name="Sparrow T."/>
            <person name="Spaulding J."/>
            <person name="Stalker J."/>
            <person name="Stange-Thomann N."/>
            <person name="Stavropoulos S."/>
            <person name="Stone C."/>
            <person name="Strader C."/>
            <person name="Tesfaye S."/>
            <person name="Thomson T."/>
            <person name="Thoulutsang Y."/>
            <person name="Thoulutsang D."/>
            <person name="Topham K."/>
            <person name="Topping I."/>
            <person name="Tsamla T."/>
            <person name="Vassiliev H."/>
            <person name="Vo A."/>
            <person name="Wangchuk T."/>
            <person name="Wangdi T."/>
            <person name="Weiand M."/>
            <person name="Wilkinson J."/>
            <person name="Wilson A."/>
            <person name="Yadav S."/>
            <person name="Young G."/>
            <person name="Yu Q."/>
            <person name="Zembek L."/>
            <person name="Zhong D."/>
            <person name="Zimmer A."/>
            <person name="Zwirko Z."/>
            <person name="Jaffe D.B."/>
            <person name="Alvarez P."/>
            <person name="Brockman W."/>
            <person name="Butler J."/>
            <person name="Chin C."/>
            <person name="Gnerre S."/>
            <person name="Grabherr M."/>
            <person name="Kleber M."/>
            <person name="Mauceli E."/>
            <person name="MacCallum I."/>
        </authorList>
    </citation>
    <scope>NUCLEOTIDE SEQUENCE [LARGE SCALE GENOMIC DNA]</scope>
    <source>
        <strain evidence="4">Tucson 14024-0371.13</strain>
    </source>
</reference>
<feature type="compositionally biased region" description="Low complexity" evidence="2">
    <location>
        <begin position="783"/>
        <end position="809"/>
    </location>
</feature>
<dbReference type="GO" id="GO:0005856">
    <property type="term" value="C:cytoskeleton"/>
    <property type="evidence" value="ECO:0007669"/>
    <property type="project" value="InterPro"/>
</dbReference>
<dbReference type="GO" id="GO:0034237">
    <property type="term" value="F:protein kinase A regulatory subunit binding"/>
    <property type="evidence" value="ECO:0007669"/>
    <property type="project" value="TreeGrafter"/>
</dbReference>
<dbReference type="EMBL" id="CH902623">
    <property type="protein sequence ID" value="KPU72796.1"/>
    <property type="molecule type" value="Genomic_DNA"/>
</dbReference>
<feature type="compositionally biased region" description="Polar residues" evidence="2">
    <location>
        <begin position="1751"/>
        <end position="1760"/>
    </location>
</feature>
<feature type="compositionally biased region" description="Low complexity" evidence="2">
    <location>
        <begin position="698"/>
        <end position="710"/>
    </location>
</feature>
<sequence length="1849" mass="195928">MPFIQRVVQPVNVAQATAASLGHAGGRFHCTPGKCRNNNCINKQSPDAEAPTTALGSPTSLTRALVHNHHNGMDDAEEPQPPAAAPMKKLKQHVEFLSTSPTRVQSQSLPNSRHPSQQRPALARIASAPQSPTAGGASSKVISGHEFDSISNITLSNALRQLASLVLIASDIFDDLQRDLQAVGERAGRVQRKIAAVERRVCAFDPKTVTVPESDLLTFAQRKLHYETDKSFQKELFTSDTRPQSVRQLYTEAGKELPVSAGATAGALASLAHSQALTPPRSISFNGEVLSSDNEVLQLNGSAGAEDQLLCISEFGNANRKLRTRIDAEIEIRLPAAIEDLRKWTSSEALGDVTVTPDCMHHVDTSVSTSLAIGDNGLLTPALSPSVLSADAVDAMYAQNLSQAADSSQHHQSRSNHHPQALLPNDINKDVPLNHRLPSPEEQTKLIALKYPAEVISVNTSGKHFQRMCAARKSTSGCYAGGTTAAAGSSSSASPENGGQAEGNNLDDNVQTVSRRSRSRKVRGKRRNTIAGIDQKEIQDAANGNGESKNASNATSPVAPASSHQTSSASASTAASDAKKSSSKKFGRSKSSDILKKESAALPYDKGKSTLTRLNSLKQWGRNRFKFMQRTGDLVADQLDTSGCSSQNSSSSGADKKEHHGESGHGEKPKRDIDDECVVHHLVAQKSESRFSHERKPSYSSSEKSMSVSSTGQLRGRLQPVGSLAAAHVKMRETATLNRQRRNGLHALAGKEEQPHSSSGNWSASSESGRASIGSEITMQPKSSASSTSLNVSSFQPGGAGSGPPSSMLSRRRFLNTSASSSVTGSEGTATPELQGEAGGYPGHLDDETSSAYSCDTEGYYTSFHMDSGLRTLKEEEPSAVNGTPLQTSLHTSSYSFGSQSNQTVLNAENEYELFGKGSTSTTTSSAGTVCTVALLSGAVTGPDVPERSSSLGKHSGQSRSQSTSASSSTLERSYSSSTIGSTLERTGTIKRNVKMSPAKGGATEIEEKEMEEKRQQEQDQQQLEFSESSDLEGVERIERIKQKTAISSKRIPSMCIITPTTSDDDEHQTKRGQEDLNRTLTIDVDQDAEGEEEQKTPTNASKDHNLNELKQTPTKALSGMFEKLRVKLAPGKSSPTKGSGSLPSPKPANSSAVNNDELYDLAGEYVTIADISNNNNNNQNQRPKVAATGMGIYYSNDIVTRRAPVAVSEYVSLNELPQHLRRHAVSSETPSKESHSQSQSRACAQPPYECEPAAAAVAVAGQAEQPPRQQRATGGGGEGAGIPMYAEIGELSEEKPLATTAQRRLRPNAEGRVVYDSDSLKRRKGAHTTFAPGPYVKETESAYSAVPSVAGESATSAAGVAASSLKTPKLLLLSGGIVNRKVANVRPILAKSPLSRNNSNSSGMATYQAAGATYQEQKQILANRTNPFYETIAAPVASLMMPSPSGKSNSSTGSAATNSSSSGEEGYQRFSNIYEQVQPAPNNQPSESVETASPFQRSAPIYWTLQNRRSQPRPQPTSGVTCRDDLYATPIRRADRLPRPVATAASDGNRSNISPIVPRNRSGGAFLTSTPTRGGLVGGGGEGENSGAQVPPMKQPPRNWSDDSPERLNTCADRIGQSKTTLLDFKKLLLAKSAKASPVQRKVSAVELLKKSSAAASPPPPQPKPITVGQKVAPGKPTLNSSLKLLDLSGSPKTFANRRMLRQGQFGSPSKTFAPKIRGPVNAVTAASAPARTDIMSTTIPEANSEEDNSNTSGGSRASSEAGDTKPTLSTYDLRRNFFLQTEENNFMRGELKSSFARTTNGAGGGGGGSGAGSAVSAAIGGAASAESNKCVPAPVANPALPSFETAL</sequence>
<feature type="compositionally biased region" description="Polar residues" evidence="2">
    <location>
        <begin position="502"/>
        <end position="512"/>
    </location>
</feature>
<feature type="region of interest" description="Disordered" evidence="2">
    <location>
        <begin position="1543"/>
        <end position="1606"/>
    </location>
</feature>
<feature type="region of interest" description="Disordered" evidence="2">
    <location>
        <begin position="1828"/>
        <end position="1849"/>
    </location>
</feature>
<keyword evidence="4" id="KW-1185">Reference proteome</keyword>
<dbReference type="CTD" id="53563"/>
<feature type="compositionally biased region" description="Low complexity" evidence="2">
    <location>
        <begin position="1131"/>
        <end position="1144"/>
    </location>
</feature>
<evidence type="ECO:0000313" key="3">
    <source>
        <dbReference type="EMBL" id="KPU72796.1"/>
    </source>
</evidence>
<gene>
    <name evidence="3" type="primary">Dana\GF23228</name>
    <name evidence="3" type="synonym">dana_GLEANR_7889</name>
    <name evidence="3" type="ORF">GF23228</name>
</gene>
<feature type="compositionally biased region" description="Low complexity" evidence="2">
    <location>
        <begin position="956"/>
        <end position="978"/>
    </location>
</feature>
<evidence type="ECO:0000313" key="4">
    <source>
        <dbReference type="Proteomes" id="UP000007801"/>
    </source>
</evidence>
<dbReference type="GO" id="GO:0030036">
    <property type="term" value="P:actin cytoskeleton organization"/>
    <property type="evidence" value="ECO:0007669"/>
    <property type="project" value="InterPro"/>
</dbReference>
<feature type="compositionally biased region" description="Polar residues" evidence="2">
    <location>
        <begin position="815"/>
        <end position="829"/>
    </location>
</feature>
<name>A0A0N8NYY2_DROAN</name>
<feature type="compositionally biased region" description="Basic and acidic residues" evidence="2">
    <location>
        <begin position="427"/>
        <end position="437"/>
    </location>
</feature>
<comment type="similarity">
    <text evidence="1">Belongs to the SCAR/WAVE family.</text>
</comment>
<feature type="compositionally biased region" description="Low complexity" evidence="2">
    <location>
        <begin position="642"/>
        <end position="652"/>
    </location>
</feature>
<dbReference type="GO" id="GO:0030674">
    <property type="term" value="F:protein-macromolecule adaptor activity"/>
    <property type="evidence" value="ECO:0007669"/>
    <property type="project" value="EnsemblMetazoa"/>
</dbReference>